<dbReference type="EMBL" id="KN749626">
    <property type="protein sequence ID" value="KIH50465.1"/>
    <property type="molecule type" value="Genomic_DNA"/>
</dbReference>
<dbReference type="GO" id="GO:0004867">
    <property type="term" value="F:serine-type endopeptidase inhibitor activity"/>
    <property type="evidence" value="ECO:0007669"/>
    <property type="project" value="UniProtKB-KW"/>
</dbReference>
<organism evidence="6 7">
    <name type="scientific">Ancylostoma duodenale</name>
    <dbReference type="NCBI Taxonomy" id="51022"/>
    <lineage>
        <taxon>Eukaryota</taxon>
        <taxon>Metazoa</taxon>
        <taxon>Ecdysozoa</taxon>
        <taxon>Nematoda</taxon>
        <taxon>Chromadorea</taxon>
        <taxon>Rhabditida</taxon>
        <taxon>Rhabditina</taxon>
        <taxon>Rhabditomorpha</taxon>
        <taxon>Strongyloidea</taxon>
        <taxon>Ancylostomatidae</taxon>
        <taxon>Ancylostomatinae</taxon>
        <taxon>Ancylostoma</taxon>
    </lineage>
</organism>
<dbReference type="Pfam" id="PF00014">
    <property type="entry name" value="Kunitz_BPTI"/>
    <property type="match status" value="1"/>
</dbReference>
<keyword evidence="3" id="KW-1015">Disulfide bond</keyword>
<feature type="domain" description="BPTI/Kunitz inhibitor" evidence="5">
    <location>
        <begin position="49"/>
        <end position="84"/>
    </location>
</feature>
<evidence type="ECO:0000256" key="3">
    <source>
        <dbReference type="ARBA" id="ARBA00023157"/>
    </source>
</evidence>
<dbReference type="SMART" id="SM00131">
    <property type="entry name" value="KU"/>
    <property type="match status" value="1"/>
</dbReference>
<evidence type="ECO:0000313" key="7">
    <source>
        <dbReference type="Proteomes" id="UP000054047"/>
    </source>
</evidence>
<dbReference type="InterPro" id="IPR002223">
    <property type="entry name" value="Kunitz_BPTI"/>
</dbReference>
<accession>A0A0C2FPL6</accession>
<evidence type="ECO:0000313" key="6">
    <source>
        <dbReference type="EMBL" id="KIH50465.1"/>
    </source>
</evidence>
<dbReference type="InterPro" id="IPR036880">
    <property type="entry name" value="Kunitz_BPTI_sf"/>
</dbReference>
<keyword evidence="1" id="KW-0646">Protease inhibitor</keyword>
<dbReference type="PROSITE" id="PS00280">
    <property type="entry name" value="BPTI_KUNITZ_1"/>
    <property type="match status" value="1"/>
</dbReference>
<dbReference type="InterPro" id="IPR020901">
    <property type="entry name" value="Prtase_inh_Kunz-CS"/>
</dbReference>
<dbReference type="AlphaFoldDB" id="A0A0C2FPL6"/>
<keyword evidence="2" id="KW-0722">Serine protease inhibitor</keyword>
<dbReference type="PANTHER" id="PTHR10083:SF374">
    <property type="entry name" value="BPTI_KUNITZ INHIBITOR DOMAIN-CONTAINING PROTEIN"/>
    <property type="match status" value="1"/>
</dbReference>
<proteinExistence type="predicted"/>
<reference evidence="6 7" key="1">
    <citation type="submission" date="2013-12" db="EMBL/GenBank/DDBJ databases">
        <title>Draft genome of the parsitic nematode Ancylostoma duodenale.</title>
        <authorList>
            <person name="Mitreva M."/>
        </authorList>
    </citation>
    <scope>NUCLEOTIDE SEQUENCE [LARGE SCALE GENOMIC DNA]</scope>
    <source>
        <strain evidence="6 7">Zhejiang</strain>
    </source>
</reference>
<dbReference type="GO" id="GO:0005615">
    <property type="term" value="C:extracellular space"/>
    <property type="evidence" value="ECO:0007669"/>
    <property type="project" value="TreeGrafter"/>
</dbReference>
<dbReference type="Gene3D" id="4.10.410.10">
    <property type="entry name" value="Pancreatic trypsin inhibitor Kunitz domain"/>
    <property type="match status" value="1"/>
</dbReference>
<dbReference type="OrthoDB" id="5871431at2759"/>
<sequence>MKFLVFFFLCLIFGKELDRSFSMFAKENVVLLVAHTSNYLRHRIKIFSKFGYDPATGQCVRFRWGGCEANGNNFESMNECWITCVRGQQHGKFPPMQQQQVQVPPMSQKHVKLPRM</sequence>
<dbReference type="SUPFAM" id="SSF57362">
    <property type="entry name" value="BPTI-like"/>
    <property type="match status" value="1"/>
</dbReference>
<feature type="chain" id="PRO_5002148670" evidence="4">
    <location>
        <begin position="19"/>
        <end position="116"/>
    </location>
</feature>
<gene>
    <name evidence="6" type="ORF">ANCDUO_19456</name>
</gene>
<evidence type="ECO:0000259" key="5">
    <source>
        <dbReference type="PROSITE" id="PS50279"/>
    </source>
</evidence>
<dbReference type="PROSITE" id="PS50279">
    <property type="entry name" value="BPTI_KUNITZ_2"/>
    <property type="match status" value="1"/>
</dbReference>
<feature type="signal peptide" evidence="4">
    <location>
        <begin position="1"/>
        <end position="18"/>
    </location>
</feature>
<keyword evidence="4" id="KW-0732">Signal</keyword>
<evidence type="ECO:0000256" key="2">
    <source>
        <dbReference type="ARBA" id="ARBA00022900"/>
    </source>
</evidence>
<evidence type="ECO:0000256" key="4">
    <source>
        <dbReference type="SAM" id="SignalP"/>
    </source>
</evidence>
<dbReference type="PANTHER" id="PTHR10083">
    <property type="entry name" value="KUNITZ-TYPE PROTEASE INHIBITOR-RELATED"/>
    <property type="match status" value="1"/>
</dbReference>
<dbReference type="Proteomes" id="UP000054047">
    <property type="component" value="Unassembled WGS sequence"/>
</dbReference>
<protein>
    <submittedName>
        <fullName evidence="6">Kunitz/Bovine pancreatic trypsin inhibitor domain protein</fullName>
    </submittedName>
</protein>
<name>A0A0C2FPL6_9BILA</name>
<dbReference type="InterPro" id="IPR050098">
    <property type="entry name" value="TFPI/VKTCI-like"/>
</dbReference>
<keyword evidence="7" id="KW-1185">Reference proteome</keyword>
<dbReference type="CDD" id="cd00109">
    <property type="entry name" value="Kunitz-type"/>
    <property type="match status" value="1"/>
</dbReference>
<evidence type="ECO:0000256" key="1">
    <source>
        <dbReference type="ARBA" id="ARBA00022690"/>
    </source>
</evidence>